<dbReference type="Proteomes" id="UP001285441">
    <property type="component" value="Unassembled WGS sequence"/>
</dbReference>
<evidence type="ECO:0000313" key="3">
    <source>
        <dbReference type="Proteomes" id="UP001285441"/>
    </source>
</evidence>
<feature type="domain" description="SET" evidence="1">
    <location>
        <begin position="110"/>
        <end position="263"/>
    </location>
</feature>
<protein>
    <recommendedName>
        <fullName evidence="1">SET domain-containing protein</fullName>
    </recommendedName>
</protein>
<keyword evidence="3" id="KW-1185">Reference proteome</keyword>
<dbReference type="InterPro" id="IPR001214">
    <property type="entry name" value="SET_dom"/>
</dbReference>
<dbReference type="PROSITE" id="PS50280">
    <property type="entry name" value="SET"/>
    <property type="match status" value="1"/>
</dbReference>
<reference evidence="2" key="2">
    <citation type="submission" date="2023-06" db="EMBL/GenBank/DDBJ databases">
        <authorList>
            <consortium name="Lawrence Berkeley National Laboratory"/>
            <person name="Haridas S."/>
            <person name="Hensen N."/>
            <person name="Bonometti L."/>
            <person name="Westerberg I."/>
            <person name="Brannstrom I.O."/>
            <person name="Guillou S."/>
            <person name="Cros-Aarteil S."/>
            <person name="Calhoun S."/>
            <person name="Kuo A."/>
            <person name="Mondo S."/>
            <person name="Pangilinan J."/>
            <person name="Riley R."/>
            <person name="LaButti K."/>
            <person name="Andreopoulos B."/>
            <person name="Lipzen A."/>
            <person name="Chen C."/>
            <person name="Yanf M."/>
            <person name="Daum C."/>
            <person name="Ng V."/>
            <person name="Clum A."/>
            <person name="Steindorff A."/>
            <person name="Ohm R."/>
            <person name="Martin F."/>
            <person name="Silar P."/>
            <person name="Natvig D."/>
            <person name="Lalanne C."/>
            <person name="Gautier V."/>
            <person name="Ament-velasquez S.L."/>
            <person name="Kruys A."/>
            <person name="Hutchinson M.I."/>
            <person name="Powell A.J."/>
            <person name="Barry K."/>
            <person name="Miller A.N."/>
            <person name="Grigoriev I.V."/>
            <person name="Debuchy R."/>
            <person name="Gladieux P."/>
            <person name="Thoren M.H."/>
            <person name="Johannesson H."/>
        </authorList>
    </citation>
    <scope>NUCLEOTIDE SEQUENCE</scope>
    <source>
        <strain evidence="2">CBS 232.78</strain>
    </source>
</reference>
<organism evidence="2 3">
    <name type="scientific">Podospora didyma</name>
    <dbReference type="NCBI Taxonomy" id="330526"/>
    <lineage>
        <taxon>Eukaryota</taxon>
        <taxon>Fungi</taxon>
        <taxon>Dikarya</taxon>
        <taxon>Ascomycota</taxon>
        <taxon>Pezizomycotina</taxon>
        <taxon>Sordariomycetes</taxon>
        <taxon>Sordariomycetidae</taxon>
        <taxon>Sordariales</taxon>
        <taxon>Podosporaceae</taxon>
        <taxon>Podospora</taxon>
    </lineage>
</organism>
<comment type="caution">
    <text evidence="2">The sequence shown here is derived from an EMBL/GenBank/DDBJ whole genome shotgun (WGS) entry which is preliminary data.</text>
</comment>
<name>A0AAE0KJ76_9PEZI</name>
<dbReference type="InterPro" id="IPR046341">
    <property type="entry name" value="SET_dom_sf"/>
</dbReference>
<proteinExistence type="predicted"/>
<sequence>MFIHLYPQTQCPWDPTTPSLRSDGNCSALVDDDTDESLAHRILANTPWTHAPYCLVPRSIGSEQKFCVYSSSAFNDGSGISIIATPETAATLAAAVQNPSPAWRARRHLAHQARAYSVIPMPGKGMGVIATRRIAQFEAFMTSFPAVIADNDFFPDDEDAGGPSEGKRLFQRALDQLSDKKRFLSLAKSKGEDVHVLEDVLRTNAFGITVNGRDAKGLYPEIARLNHACDPNAYGRFTKGDLAMSAVATRDIMPGEEITISYIPLGMPTPYRAKSLANWGFNCTCGLCSAPAEAREASDQRRERLVDIFYAMDKVPQSDYQELVDLTREFVDLLQIERLEAKVGEYFQAFMRIYYNIGDADSAMRYAKAALRYAETFGDPEGGFCEGLRRDMDVIRRVLDDQKEMQRQRQGEE</sequence>
<accession>A0AAE0KJ76</accession>
<evidence type="ECO:0000313" key="2">
    <source>
        <dbReference type="EMBL" id="KAK3377509.1"/>
    </source>
</evidence>
<evidence type="ECO:0000259" key="1">
    <source>
        <dbReference type="PROSITE" id="PS50280"/>
    </source>
</evidence>
<reference evidence="2" key="1">
    <citation type="journal article" date="2023" name="Mol. Phylogenet. Evol.">
        <title>Genome-scale phylogeny and comparative genomics of the fungal order Sordariales.</title>
        <authorList>
            <person name="Hensen N."/>
            <person name="Bonometti L."/>
            <person name="Westerberg I."/>
            <person name="Brannstrom I.O."/>
            <person name="Guillou S."/>
            <person name="Cros-Aarteil S."/>
            <person name="Calhoun S."/>
            <person name="Haridas S."/>
            <person name="Kuo A."/>
            <person name="Mondo S."/>
            <person name="Pangilinan J."/>
            <person name="Riley R."/>
            <person name="LaButti K."/>
            <person name="Andreopoulos B."/>
            <person name="Lipzen A."/>
            <person name="Chen C."/>
            <person name="Yan M."/>
            <person name="Daum C."/>
            <person name="Ng V."/>
            <person name="Clum A."/>
            <person name="Steindorff A."/>
            <person name="Ohm R.A."/>
            <person name="Martin F."/>
            <person name="Silar P."/>
            <person name="Natvig D.O."/>
            <person name="Lalanne C."/>
            <person name="Gautier V."/>
            <person name="Ament-Velasquez S.L."/>
            <person name="Kruys A."/>
            <person name="Hutchinson M.I."/>
            <person name="Powell A.J."/>
            <person name="Barry K."/>
            <person name="Miller A.N."/>
            <person name="Grigoriev I.V."/>
            <person name="Debuchy R."/>
            <person name="Gladieux P."/>
            <person name="Hiltunen Thoren M."/>
            <person name="Johannesson H."/>
        </authorList>
    </citation>
    <scope>NUCLEOTIDE SEQUENCE</scope>
    <source>
        <strain evidence="2">CBS 232.78</strain>
    </source>
</reference>
<dbReference type="SMART" id="SM00317">
    <property type="entry name" value="SET"/>
    <property type="match status" value="1"/>
</dbReference>
<gene>
    <name evidence="2" type="ORF">B0H63DRAFT_502266</name>
</gene>
<dbReference type="PANTHER" id="PTHR47332">
    <property type="entry name" value="SET DOMAIN-CONTAINING PROTEIN 5"/>
    <property type="match status" value="1"/>
</dbReference>
<dbReference type="SUPFAM" id="SSF82199">
    <property type="entry name" value="SET domain"/>
    <property type="match status" value="1"/>
</dbReference>
<dbReference type="Pfam" id="PF00856">
    <property type="entry name" value="SET"/>
    <property type="match status" value="1"/>
</dbReference>
<dbReference type="PANTHER" id="PTHR47332:SF6">
    <property type="entry name" value="SET DOMAIN-CONTAINING PROTEIN"/>
    <property type="match status" value="1"/>
</dbReference>
<dbReference type="InterPro" id="IPR053185">
    <property type="entry name" value="SET_domain_protein"/>
</dbReference>
<dbReference type="EMBL" id="JAULSW010000006">
    <property type="protein sequence ID" value="KAK3377509.1"/>
    <property type="molecule type" value="Genomic_DNA"/>
</dbReference>
<dbReference type="CDD" id="cd20071">
    <property type="entry name" value="SET_SMYD"/>
    <property type="match status" value="1"/>
</dbReference>
<dbReference type="Gene3D" id="2.170.270.10">
    <property type="entry name" value="SET domain"/>
    <property type="match status" value="1"/>
</dbReference>
<dbReference type="AlphaFoldDB" id="A0AAE0KJ76"/>